<keyword evidence="2" id="KW-1185">Reference proteome</keyword>
<dbReference type="Proteomes" id="UP000463051">
    <property type="component" value="Unassembled WGS sequence"/>
</dbReference>
<dbReference type="AlphaFoldDB" id="A0A7X2L4U9"/>
<accession>A0A7X2L4U9</accession>
<dbReference type="EMBL" id="WJXB01000016">
    <property type="protein sequence ID" value="MRN56725.1"/>
    <property type="molecule type" value="Genomic_DNA"/>
</dbReference>
<organism evidence="1 2">
    <name type="scientific">Paenibacillus monticola</name>
    <dbReference type="NCBI Taxonomy" id="2666075"/>
    <lineage>
        <taxon>Bacteria</taxon>
        <taxon>Bacillati</taxon>
        <taxon>Bacillota</taxon>
        <taxon>Bacilli</taxon>
        <taxon>Bacillales</taxon>
        <taxon>Paenibacillaceae</taxon>
        <taxon>Paenibacillus</taxon>
    </lineage>
</organism>
<proteinExistence type="predicted"/>
<dbReference type="InterPro" id="IPR015947">
    <property type="entry name" value="PUA-like_sf"/>
</dbReference>
<sequence length="137" mass="15835">MGEKMQYFLGVVPPNEYKEQIIRFQNRWSSNRIVDMEDEICFWIANGEGHCTNGQFSVTNPIVGDLINSEVVQHFINSNGNTVAIVVTTFVRVVFFDEVTAEHAFKKKSDDNNREFHNKLPVVCDRFQIIHKKNNAK</sequence>
<dbReference type="SUPFAM" id="SSF88697">
    <property type="entry name" value="PUA domain-like"/>
    <property type="match status" value="1"/>
</dbReference>
<name>A0A7X2L4U9_9BACL</name>
<protein>
    <submittedName>
        <fullName evidence="1">Uncharacterized protein</fullName>
    </submittedName>
</protein>
<evidence type="ECO:0000313" key="1">
    <source>
        <dbReference type="EMBL" id="MRN56725.1"/>
    </source>
</evidence>
<gene>
    <name evidence="1" type="ORF">GJB61_27640</name>
</gene>
<evidence type="ECO:0000313" key="2">
    <source>
        <dbReference type="Proteomes" id="UP000463051"/>
    </source>
</evidence>
<dbReference type="RefSeq" id="WP_195724495.1">
    <property type="nucleotide sequence ID" value="NZ_WJXB01000016.1"/>
</dbReference>
<comment type="caution">
    <text evidence="1">The sequence shown here is derived from an EMBL/GenBank/DDBJ whole genome shotgun (WGS) entry which is preliminary data.</text>
</comment>
<reference evidence="1 2" key="1">
    <citation type="submission" date="2019-11" db="EMBL/GenBank/DDBJ databases">
        <title>Paenibacillus monticola sp. nov., a novel PGPR strain isolated from mountain sample in China.</title>
        <authorList>
            <person name="Zhao Q."/>
            <person name="Li H.-P."/>
            <person name="Zhang J.-L."/>
        </authorList>
    </citation>
    <scope>NUCLEOTIDE SEQUENCE [LARGE SCALE GENOMIC DNA]</scope>
    <source>
        <strain evidence="1 2">LC-T2</strain>
    </source>
</reference>